<evidence type="ECO:0000256" key="1">
    <source>
        <dbReference type="ARBA" id="ARBA00006249"/>
    </source>
</evidence>
<dbReference type="InParanoid" id="A0A2T3A4M9"/>
<evidence type="ECO:0000256" key="2">
    <source>
        <dbReference type="ARBA" id="ARBA00022487"/>
    </source>
</evidence>
<dbReference type="EMBL" id="KZ678471">
    <property type="protein sequence ID" value="PSR82763.1"/>
    <property type="molecule type" value="Genomic_DNA"/>
</dbReference>
<evidence type="ECO:0000313" key="10">
    <source>
        <dbReference type="Proteomes" id="UP000241462"/>
    </source>
</evidence>
<protein>
    <recommendedName>
        <fullName evidence="8">Carboxylic ester hydrolase</fullName>
        <ecNumber evidence="8">3.1.1.-</ecNumber>
    </recommendedName>
</protein>
<keyword evidence="10" id="KW-1185">Reference proteome</keyword>
<dbReference type="SUPFAM" id="SSF53474">
    <property type="entry name" value="alpha/beta-Hydrolases"/>
    <property type="match status" value="1"/>
</dbReference>
<dbReference type="InterPro" id="IPR029058">
    <property type="entry name" value="AB_hydrolase_fold"/>
</dbReference>
<dbReference type="GO" id="GO:0030600">
    <property type="term" value="F:feruloyl esterase activity"/>
    <property type="evidence" value="ECO:0007669"/>
    <property type="project" value="UniProtKB-ARBA"/>
</dbReference>
<keyword evidence="2" id="KW-0719">Serine esterase</keyword>
<accession>A0A2T3A4M9</accession>
<dbReference type="EC" id="3.1.1.-" evidence="8"/>
<dbReference type="OrthoDB" id="3039123at2759"/>
<dbReference type="Pfam" id="PF07519">
    <property type="entry name" value="Tannase"/>
    <property type="match status" value="2"/>
</dbReference>
<evidence type="ECO:0000256" key="6">
    <source>
        <dbReference type="ARBA" id="ARBA00022837"/>
    </source>
</evidence>
<evidence type="ECO:0000256" key="3">
    <source>
        <dbReference type="ARBA" id="ARBA00022723"/>
    </source>
</evidence>
<keyword evidence="4" id="KW-0732">Signal</keyword>
<organism evidence="9 10">
    <name type="scientific">Coniella lustricola</name>
    <dbReference type="NCBI Taxonomy" id="2025994"/>
    <lineage>
        <taxon>Eukaryota</taxon>
        <taxon>Fungi</taxon>
        <taxon>Dikarya</taxon>
        <taxon>Ascomycota</taxon>
        <taxon>Pezizomycotina</taxon>
        <taxon>Sordariomycetes</taxon>
        <taxon>Sordariomycetidae</taxon>
        <taxon>Diaporthales</taxon>
        <taxon>Schizoparmaceae</taxon>
        <taxon>Coniella</taxon>
    </lineage>
</organism>
<dbReference type="PANTHER" id="PTHR33938:SF2">
    <property type="entry name" value="CARBOXYLIC ESTER HYDROLASE"/>
    <property type="match status" value="1"/>
</dbReference>
<evidence type="ECO:0000256" key="5">
    <source>
        <dbReference type="ARBA" id="ARBA00022801"/>
    </source>
</evidence>
<dbReference type="AlphaFoldDB" id="A0A2T3A4M9"/>
<comment type="similarity">
    <text evidence="1 8">Belongs to the tannase family.</text>
</comment>
<name>A0A2T3A4M9_9PEZI</name>
<dbReference type="PANTHER" id="PTHR33938">
    <property type="entry name" value="FERULOYL ESTERASE B-RELATED"/>
    <property type="match status" value="1"/>
</dbReference>
<dbReference type="GO" id="GO:0046872">
    <property type="term" value="F:metal ion binding"/>
    <property type="evidence" value="ECO:0007669"/>
    <property type="project" value="UniProtKB-KW"/>
</dbReference>
<keyword evidence="6" id="KW-0106">Calcium</keyword>
<keyword evidence="3" id="KW-0479">Metal-binding</keyword>
<sequence>MGAQAAATTNTTTSCTIETFQSLLNANGTVAQVVYAEHYAEGSTFVNPNASLAGVNPTNLPATCAVQVNATTDYDTHYSFGIFLPDNWNGRFLHAAQEGSNINWVDMAVGLRYGFAAVATDTGHTGSDMEGDWYLNPESQNDWGWRANHLTAVNGKYLTESFYQTPISYSYMSGCSTGGRQTLKAVEMFPDDFDGAVAGCAAWWTAHQQLFNLKQTTFQYPAGSNHTIPTDMFEVISAEAVRQCDPQDGLVDGLISDPIGCNFDYTPLLCVEGQNNSSCLTGEQLVTLHKIYSDWVETNDTFVYAHALFGSEAMWSETGSYGDGSLENIENQYWWPRELLGLGDAFTFENLTFELVKWADEVNPGQDAASDYDLSPFYKKGGKLLHYHGHSDATVPSGIGIYFREQVAATLAPQGIDLDDFYRLFLVTGMEHCYSTPATMDAPWYIAGPTQASDLSTSLHSVPGYEDAQHDILLAVMAWVENGTAPDYVIGSYVNDTTTDLTITRQRPICAYPQQAKYNGTGDIWDAASFTCESLY</sequence>
<evidence type="ECO:0000256" key="4">
    <source>
        <dbReference type="ARBA" id="ARBA00022729"/>
    </source>
</evidence>
<dbReference type="Gene3D" id="3.40.50.1820">
    <property type="entry name" value="alpha/beta hydrolase"/>
    <property type="match status" value="1"/>
</dbReference>
<gene>
    <name evidence="9" type="ORF">BD289DRAFT_370831</name>
</gene>
<evidence type="ECO:0000256" key="7">
    <source>
        <dbReference type="ARBA" id="ARBA00023157"/>
    </source>
</evidence>
<keyword evidence="5 8" id="KW-0378">Hydrolase</keyword>
<dbReference type="InterPro" id="IPR011118">
    <property type="entry name" value="Tannase/feruloyl_esterase"/>
</dbReference>
<dbReference type="Proteomes" id="UP000241462">
    <property type="component" value="Unassembled WGS sequence"/>
</dbReference>
<proteinExistence type="inferred from homology"/>
<keyword evidence="7" id="KW-1015">Disulfide bond</keyword>
<evidence type="ECO:0000256" key="8">
    <source>
        <dbReference type="RuleBase" id="RU361238"/>
    </source>
</evidence>
<reference evidence="9 10" key="1">
    <citation type="journal article" date="2018" name="Mycol. Prog.">
        <title>Coniella lustricola, a new species from submerged detritus.</title>
        <authorList>
            <person name="Raudabaugh D.B."/>
            <person name="Iturriaga T."/>
            <person name="Carver A."/>
            <person name="Mondo S."/>
            <person name="Pangilinan J."/>
            <person name="Lipzen A."/>
            <person name="He G."/>
            <person name="Amirebrahimi M."/>
            <person name="Grigoriev I.V."/>
            <person name="Miller A.N."/>
        </authorList>
    </citation>
    <scope>NUCLEOTIDE SEQUENCE [LARGE SCALE GENOMIC DNA]</scope>
    <source>
        <strain evidence="9 10">B22-T-1</strain>
    </source>
</reference>
<evidence type="ECO:0000313" key="9">
    <source>
        <dbReference type="EMBL" id="PSR82763.1"/>
    </source>
</evidence>